<keyword evidence="2 6" id="KW-0489">Methyltransferase</keyword>
<evidence type="ECO:0000256" key="1">
    <source>
        <dbReference type="ARBA" id="ARBA00011900"/>
    </source>
</evidence>
<dbReference type="Pfam" id="PF02086">
    <property type="entry name" value="MethyltransfD12"/>
    <property type="match status" value="1"/>
</dbReference>
<protein>
    <recommendedName>
        <fullName evidence="1">site-specific DNA-methyltransferase (adenine-specific)</fullName>
        <ecNumber evidence="1">2.1.1.72</ecNumber>
    </recommendedName>
</protein>
<dbReference type="InterPro" id="IPR002052">
    <property type="entry name" value="DNA_methylase_N6_adenine_CS"/>
</dbReference>
<dbReference type="GO" id="GO:0032259">
    <property type="term" value="P:methylation"/>
    <property type="evidence" value="ECO:0007669"/>
    <property type="project" value="UniProtKB-KW"/>
</dbReference>
<dbReference type="InterPro" id="IPR012327">
    <property type="entry name" value="MeTrfase_D12"/>
</dbReference>
<accession>A0A0G1HY63</accession>
<dbReference type="SUPFAM" id="SSF53335">
    <property type="entry name" value="S-adenosyl-L-methionine-dependent methyltransferases"/>
    <property type="match status" value="1"/>
</dbReference>
<comment type="caution">
    <text evidence="6">The sequence shown here is derived from an EMBL/GenBank/DDBJ whole genome shotgun (WGS) entry which is preliminary data.</text>
</comment>
<evidence type="ECO:0000313" key="7">
    <source>
        <dbReference type="Proteomes" id="UP000033831"/>
    </source>
</evidence>
<keyword evidence="4" id="KW-0949">S-adenosyl-L-methionine</keyword>
<dbReference type="PROSITE" id="PS00092">
    <property type="entry name" value="N6_MTASE"/>
    <property type="match status" value="1"/>
</dbReference>
<evidence type="ECO:0000256" key="4">
    <source>
        <dbReference type="ARBA" id="ARBA00022691"/>
    </source>
</evidence>
<dbReference type="EC" id="2.1.1.72" evidence="1"/>
<keyword evidence="3 6" id="KW-0808">Transferase</keyword>
<organism evidence="6 7">
    <name type="scientific">Candidatus Nomurabacteria bacterium GW2011_GWF2_43_8</name>
    <dbReference type="NCBI Taxonomy" id="1618779"/>
    <lineage>
        <taxon>Bacteria</taxon>
        <taxon>Candidatus Nomuraibacteriota</taxon>
    </lineage>
</organism>
<dbReference type="PATRIC" id="fig|1618779.3.peg.266"/>
<evidence type="ECO:0000313" key="6">
    <source>
        <dbReference type="EMBL" id="KKT24572.1"/>
    </source>
</evidence>
<dbReference type="AlphaFoldDB" id="A0A0G1HY63"/>
<dbReference type="EMBL" id="LCGX01000012">
    <property type="protein sequence ID" value="KKT24572.1"/>
    <property type="molecule type" value="Genomic_DNA"/>
</dbReference>
<reference evidence="6 7" key="1">
    <citation type="journal article" date="2015" name="Nature">
        <title>rRNA introns, odd ribosomes, and small enigmatic genomes across a large radiation of phyla.</title>
        <authorList>
            <person name="Brown C.T."/>
            <person name="Hug L.A."/>
            <person name="Thomas B.C."/>
            <person name="Sharon I."/>
            <person name="Castelle C.J."/>
            <person name="Singh A."/>
            <person name="Wilkins M.J."/>
            <person name="Williams K.H."/>
            <person name="Banfield J.F."/>
        </authorList>
    </citation>
    <scope>NUCLEOTIDE SEQUENCE [LARGE SCALE GENOMIC DNA]</scope>
</reference>
<evidence type="ECO:0000256" key="3">
    <source>
        <dbReference type="ARBA" id="ARBA00022679"/>
    </source>
</evidence>
<evidence type="ECO:0000256" key="2">
    <source>
        <dbReference type="ARBA" id="ARBA00022603"/>
    </source>
</evidence>
<dbReference type="GO" id="GO:0009307">
    <property type="term" value="P:DNA restriction-modification system"/>
    <property type="evidence" value="ECO:0007669"/>
    <property type="project" value="InterPro"/>
</dbReference>
<sequence>MRFIGNKEQLLERIYQAVLATGVTKGHFCDFFSGTSNVGRFFKEKGFKITSSDLLYFSYVLQKAYISNNNQPTFKKLLQNIKTADNSLFSSPLESVRNYLNNLRGINGFIYKNYTEEGTKNQQHKRKYFTAENGKRIDAIRTKIEEWKQKKLINENEYFVLLASLIESVPFYANISGVYAAFLKQYDPRALKRFEIKPIKFYPGKKEHTVYNGDSMNLINGLNVDILYIDPPYNNRQYAPNYHLLETIAKYDAPKIKGTTGLREYANQKSDFCNKDTAIIALDKIAKTAKYKYLILSYNSEGIMPEKDIMFVLKKYGEVTLQNIDYPRFKSNSNGDSKHKKTIQEQLYILRG</sequence>
<dbReference type="Proteomes" id="UP000033831">
    <property type="component" value="Unassembled WGS sequence"/>
</dbReference>
<dbReference type="PRINTS" id="PR00505">
    <property type="entry name" value="D12N6MTFRASE"/>
</dbReference>
<dbReference type="GO" id="GO:0003676">
    <property type="term" value="F:nucleic acid binding"/>
    <property type="evidence" value="ECO:0007669"/>
    <property type="project" value="InterPro"/>
</dbReference>
<evidence type="ECO:0000256" key="5">
    <source>
        <dbReference type="ARBA" id="ARBA00047942"/>
    </source>
</evidence>
<dbReference type="GO" id="GO:0009007">
    <property type="term" value="F:site-specific DNA-methyltransferase (adenine-specific) activity"/>
    <property type="evidence" value="ECO:0007669"/>
    <property type="project" value="UniProtKB-EC"/>
</dbReference>
<gene>
    <name evidence="6" type="ORF">UW07_C0012G0005</name>
</gene>
<dbReference type="InterPro" id="IPR029063">
    <property type="entry name" value="SAM-dependent_MTases_sf"/>
</dbReference>
<name>A0A0G1HY63_9BACT</name>
<comment type="catalytic activity">
    <reaction evidence="5">
        <text>a 2'-deoxyadenosine in DNA + S-adenosyl-L-methionine = an N(6)-methyl-2'-deoxyadenosine in DNA + S-adenosyl-L-homocysteine + H(+)</text>
        <dbReference type="Rhea" id="RHEA:15197"/>
        <dbReference type="Rhea" id="RHEA-COMP:12418"/>
        <dbReference type="Rhea" id="RHEA-COMP:12419"/>
        <dbReference type="ChEBI" id="CHEBI:15378"/>
        <dbReference type="ChEBI" id="CHEBI:57856"/>
        <dbReference type="ChEBI" id="CHEBI:59789"/>
        <dbReference type="ChEBI" id="CHEBI:90615"/>
        <dbReference type="ChEBI" id="CHEBI:90616"/>
        <dbReference type="EC" id="2.1.1.72"/>
    </reaction>
</comment>
<proteinExistence type="predicted"/>